<protein>
    <submittedName>
        <fullName evidence="1">Uncharacterized protein</fullName>
    </submittedName>
</protein>
<evidence type="ECO:0000313" key="2">
    <source>
        <dbReference type="Proteomes" id="UP000648187"/>
    </source>
</evidence>
<evidence type="ECO:0000313" key="1">
    <source>
        <dbReference type="EMBL" id="KAF9417933.1"/>
    </source>
</evidence>
<accession>A0A835L4U8</accession>
<name>A0A835L4U8_SPOEX</name>
<dbReference type="Proteomes" id="UP000648187">
    <property type="component" value="Unassembled WGS sequence"/>
</dbReference>
<comment type="caution">
    <text evidence="1">The sequence shown here is derived from an EMBL/GenBank/DDBJ whole genome shotgun (WGS) entry which is preliminary data.</text>
</comment>
<reference evidence="1" key="1">
    <citation type="submission" date="2020-08" db="EMBL/GenBank/DDBJ databases">
        <title>Spodoptera exigua strain:BAW_Kor-Di-RS1 Genome sequencing and assembly.</title>
        <authorList>
            <person name="Kim J."/>
            <person name="Nam H.Y."/>
            <person name="Kwon M."/>
            <person name="Choi J.H."/>
            <person name="Cho S.R."/>
            <person name="Kim G.-H."/>
        </authorList>
    </citation>
    <scope>NUCLEOTIDE SEQUENCE</scope>
    <source>
        <strain evidence="1">BAW_Kor-Di-RS1</strain>
        <tissue evidence="1">Whole-body</tissue>
    </source>
</reference>
<dbReference type="AlphaFoldDB" id="A0A835L4U8"/>
<proteinExistence type="predicted"/>
<dbReference type="EMBL" id="JACKWZ010000063">
    <property type="protein sequence ID" value="KAF9417933.1"/>
    <property type="molecule type" value="Genomic_DNA"/>
</dbReference>
<organism evidence="1 2">
    <name type="scientific">Spodoptera exigua</name>
    <name type="common">Beet armyworm</name>
    <name type="synonym">Noctua fulgens</name>
    <dbReference type="NCBI Taxonomy" id="7107"/>
    <lineage>
        <taxon>Eukaryota</taxon>
        <taxon>Metazoa</taxon>
        <taxon>Ecdysozoa</taxon>
        <taxon>Arthropoda</taxon>
        <taxon>Hexapoda</taxon>
        <taxon>Insecta</taxon>
        <taxon>Pterygota</taxon>
        <taxon>Neoptera</taxon>
        <taxon>Endopterygota</taxon>
        <taxon>Lepidoptera</taxon>
        <taxon>Glossata</taxon>
        <taxon>Ditrysia</taxon>
        <taxon>Noctuoidea</taxon>
        <taxon>Noctuidae</taxon>
        <taxon>Amphipyrinae</taxon>
        <taxon>Spodoptera</taxon>
    </lineage>
</organism>
<keyword evidence="2" id="KW-1185">Reference proteome</keyword>
<feature type="non-terminal residue" evidence="1">
    <location>
        <position position="854"/>
    </location>
</feature>
<gene>
    <name evidence="1" type="ORF">HW555_005078</name>
</gene>
<sequence>FARSMNMDEVVASTGLLLCAFAYYDYVYIKSKKQIKKKWRKRRWWMTSIHRNRTSLTMEQQLNELVAESSREFKKFTRMSKADFEYLLNKVSPLIAKQDTQLRKAVPAKILAITLRYLASGDDFESLHFLFKVSPQLISQIIPEVCRALNKVLKDKIKFIHGSHLICVPSTCTSCAEEVAETFLVRLIVPDVRKDETACAYSLPKTTMRPHIRKAVATTAFLIILRLAKKRNHKTKRFCIKLLYKNRLQDGNRLFEELCFDDKEKKFTRMSKIEFDNVYSLINAKKSKKDTNFREAISARERLLVTLRFLASGDSYTSLQYLFRILKQRISVIVPEVCDAIIEVKRRRIQNHRRPIHRGHWVHPILTSRNKNGQHKLLFEELKCYPDKFFKYFRMSVNSFNELLSVLHDDLKHQDTRMRKSISPTERLAITLRYLATGCSFGDFELVYRCGASTARLIYYRSVYRHKVIKKKWRKRRWWMLTIHRNRTRVFKRPIPLDVVKTSIITHSCLLLHNFLRKSKSSRNIYTPPGSTDSYDRNGELIRVGMRVNHEENLLPLQSVPRRPPINATQIRSNFMNYIHQIVIYILIRKKYKRKKTRRFWVRPSLQNRKWQNGTVMMEEYKKDNVGCQRLRNSMFFGFLRMTYEDFKFLLASTEEYISKKNTGWRKPIPAKERLAVTLRFLATGESYFSLGERFKISPQLLSSLIPEVCQAIISKLQIKYYRSVYRHKVIKKKLRKRRWWMLTIHRNRTRVFKRPIPLDVVKTSIITHSCLLLHNFLRKSKSSRNIYTPPGSTDSYDRNGELIRVGMRVNHEENLLPLQSVPRRPPINATQIRSNFMNYIHQSRLCSGRAYDA</sequence>